<evidence type="ECO:0008006" key="3">
    <source>
        <dbReference type="Google" id="ProtNLM"/>
    </source>
</evidence>
<keyword evidence="2" id="KW-1185">Reference proteome</keyword>
<dbReference type="RefSeq" id="WP_379906675.1">
    <property type="nucleotide sequence ID" value="NZ_JBHRTR010000054.1"/>
</dbReference>
<gene>
    <name evidence="1" type="ORF">ACFOGJ_28445</name>
</gene>
<protein>
    <recommendedName>
        <fullName evidence="3">Cupin domain-containing protein</fullName>
    </recommendedName>
</protein>
<name>A0ABV7L944_9PROT</name>
<comment type="caution">
    <text evidence="1">The sequence shown here is derived from an EMBL/GenBank/DDBJ whole genome shotgun (WGS) entry which is preliminary data.</text>
</comment>
<dbReference type="SUPFAM" id="SSF51182">
    <property type="entry name" value="RmlC-like cupins"/>
    <property type="match status" value="1"/>
</dbReference>
<evidence type="ECO:0000313" key="1">
    <source>
        <dbReference type="EMBL" id="MFC3231211.1"/>
    </source>
</evidence>
<evidence type="ECO:0000313" key="2">
    <source>
        <dbReference type="Proteomes" id="UP001595528"/>
    </source>
</evidence>
<reference evidence="2" key="1">
    <citation type="journal article" date="2019" name="Int. J. Syst. Evol. Microbiol.">
        <title>The Global Catalogue of Microorganisms (GCM) 10K type strain sequencing project: providing services to taxonomists for standard genome sequencing and annotation.</title>
        <authorList>
            <consortium name="The Broad Institute Genomics Platform"/>
            <consortium name="The Broad Institute Genome Sequencing Center for Infectious Disease"/>
            <person name="Wu L."/>
            <person name="Ma J."/>
        </authorList>
    </citation>
    <scope>NUCLEOTIDE SEQUENCE [LARGE SCALE GENOMIC DNA]</scope>
    <source>
        <strain evidence="2">KCTC 42964</strain>
    </source>
</reference>
<proteinExistence type="predicted"/>
<accession>A0ABV7L944</accession>
<sequence length="142" mass="15540">MSDDNDADGPAAPAPPCTFAPDRIYAELGTDGAVGLIPLTADFWPSLIEGRREIDGYLLMQVDAATDMTHWEMHPQGDELILRLSGRVTFEVETEAGLAEVALDATAPLCLVPRGHWHRYRVQKAGQLLFVTFGRGTQHRPG</sequence>
<dbReference type="EMBL" id="JBHRTR010000054">
    <property type="protein sequence ID" value="MFC3231211.1"/>
    <property type="molecule type" value="Genomic_DNA"/>
</dbReference>
<dbReference type="Proteomes" id="UP001595528">
    <property type="component" value="Unassembled WGS sequence"/>
</dbReference>
<dbReference type="InterPro" id="IPR014710">
    <property type="entry name" value="RmlC-like_jellyroll"/>
</dbReference>
<dbReference type="InterPro" id="IPR011051">
    <property type="entry name" value="RmlC_Cupin_sf"/>
</dbReference>
<dbReference type="Gene3D" id="2.60.120.10">
    <property type="entry name" value="Jelly Rolls"/>
    <property type="match status" value="1"/>
</dbReference>
<organism evidence="1 2">
    <name type="scientific">Marinibaculum pumilum</name>
    <dbReference type="NCBI Taxonomy" id="1766165"/>
    <lineage>
        <taxon>Bacteria</taxon>
        <taxon>Pseudomonadati</taxon>
        <taxon>Pseudomonadota</taxon>
        <taxon>Alphaproteobacteria</taxon>
        <taxon>Rhodospirillales</taxon>
        <taxon>Rhodospirillaceae</taxon>
        <taxon>Marinibaculum</taxon>
    </lineage>
</organism>